<dbReference type="Proteomes" id="UP000784294">
    <property type="component" value="Unassembled WGS sequence"/>
</dbReference>
<sequence>MTLTPMSACELRRTVIDMDIFSTQGPSRLFWFYLPALVHFNPSSAKLPRFSPLFTYPVHLRPELSSWQRLARLLDRPTGVQVRLTELALYSLYRLISFVRELVFPGKKMFHSSVMLGGAPGPKGLRDSQGC</sequence>
<comment type="caution">
    <text evidence="1">The sequence shown here is derived from an EMBL/GenBank/DDBJ whole genome shotgun (WGS) entry which is preliminary data.</text>
</comment>
<evidence type="ECO:0000313" key="1">
    <source>
        <dbReference type="EMBL" id="VEL37082.1"/>
    </source>
</evidence>
<organism evidence="1 2">
    <name type="scientific">Protopolystoma xenopodis</name>
    <dbReference type="NCBI Taxonomy" id="117903"/>
    <lineage>
        <taxon>Eukaryota</taxon>
        <taxon>Metazoa</taxon>
        <taxon>Spiralia</taxon>
        <taxon>Lophotrochozoa</taxon>
        <taxon>Platyhelminthes</taxon>
        <taxon>Monogenea</taxon>
        <taxon>Polyopisthocotylea</taxon>
        <taxon>Polystomatidea</taxon>
        <taxon>Polystomatidae</taxon>
        <taxon>Protopolystoma</taxon>
    </lineage>
</organism>
<proteinExistence type="predicted"/>
<reference evidence="1" key="1">
    <citation type="submission" date="2018-11" db="EMBL/GenBank/DDBJ databases">
        <authorList>
            <consortium name="Pathogen Informatics"/>
        </authorList>
    </citation>
    <scope>NUCLEOTIDE SEQUENCE</scope>
</reference>
<evidence type="ECO:0000313" key="2">
    <source>
        <dbReference type="Proteomes" id="UP000784294"/>
    </source>
</evidence>
<accession>A0A3S5C5P7</accession>
<dbReference type="AlphaFoldDB" id="A0A3S5C5P7"/>
<keyword evidence="2" id="KW-1185">Reference proteome</keyword>
<dbReference type="EMBL" id="CAAALY010253950">
    <property type="protein sequence ID" value="VEL37082.1"/>
    <property type="molecule type" value="Genomic_DNA"/>
</dbReference>
<name>A0A3S5C5P7_9PLAT</name>
<protein>
    <submittedName>
        <fullName evidence="1">Uncharacterized protein</fullName>
    </submittedName>
</protein>
<gene>
    <name evidence="1" type="ORF">PXEA_LOCUS30522</name>
</gene>